<dbReference type="CDD" id="cd06174">
    <property type="entry name" value="MFS"/>
    <property type="match status" value="1"/>
</dbReference>
<keyword evidence="2 5" id="KW-0812">Transmembrane</keyword>
<organism evidence="7 8">
    <name type="scientific">Brachybacterium avium</name>
    <dbReference type="NCBI Taxonomy" id="2017485"/>
    <lineage>
        <taxon>Bacteria</taxon>
        <taxon>Bacillati</taxon>
        <taxon>Actinomycetota</taxon>
        <taxon>Actinomycetes</taxon>
        <taxon>Micrococcales</taxon>
        <taxon>Dermabacteraceae</taxon>
        <taxon>Brachybacterium</taxon>
    </lineage>
</organism>
<dbReference type="PROSITE" id="PS50850">
    <property type="entry name" value="MFS"/>
    <property type="match status" value="1"/>
</dbReference>
<dbReference type="GO" id="GO:0022857">
    <property type="term" value="F:transmembrane transporter activity"/>
    <property type="evidence" value="ECO:0007669"/>
    <property type="project" value="InterPro"/>
</dbReference>
<feature type="transmembrane region" description="Helical" evidence="5">
    <location>
        <begin position="119"/>
        <end position="143"/>
    </location>
</feature>
<evidence type="ECO:0000256" key="4">
    <source>
        <dbReference type="ARBA" id="ARBA00023136"/>
    </source>
</evidence>
<dbReference type="SUPFAM" id="SSF103473">
    <property type="entry name" value="MFS general substrate transporter"/>
    <property type="match status" value="1"/>
</dbReference>
<evidence type="ECO:0000259" key="6">
    <source>
        <dbReference type="PROSITE" id="PS50850"/>
    </source>
</evidence>
<dbReference type="InterPro" id="IPR036259">
    <property type="entry name" value="MFS_trans_sf"/>
</dbReference>
<name>A0A220UDV7_9MICO</name>
<dbReference type="RefSeq" id="WP_089065421.1">
    <property type="nucleotide sequence ID" value="NZ_CP022316.1"/>
</dbReference>
<feature type="transmembrane region" description="Helical" evidence="5">
    <location>
        <begin position="238"/>
        <end position="256"/>
    </location>
</feature>
<dbReference type="GO" id="GO:0005886">
    <property type="term" value="C:plasma membrane"/>
    <property type="evidence" value="ECO:0007669"/>
    <property type="project" value="UniProtKB-SubCell"/>
</dbReference>
<feature type="transmembrane region" description="Helical" evidence="5">
    <location>
        <begin position="59"/>
        <end position="83"/>
    </location>
</feature>
<feature type="transmembrane region" description="Helical" evidence="5">
    <location>
        <begin position="387"/>
        <end position="405"/>
    </location>
</feature>
<evidence type="ECO:0000256" key="1">
    <source>
        <dbReference type="ARBA" id="ARBA00004651"/>
    </source>
</evidence>
<feature type="transmembrane region" description="Helical" evidence="5">
    <location>
        <begin position="20"/>
        <end position="39"/>
    </location>
</feature>
<evidence type="ECO:0000256" key="5">
    <source>
        <dbReference type="SAM" id="Phobius"/>
    </source>
</evidence>
<dbReference type="PANTHER" id="PTHR23528:SF1">
    <property type="entry name" value="MAJOR FACILITATOR SUPERFAMILY (MFS) PROFILE DOMAIN-CONTAINING PROTEIN"/>
    <property type="match status" value="1"/>
</dbReference>
<feature type="transmembrane region" description="Helical" evidence="5">
    <location>
        <begin position="268"/>
        <end position="286"/>
    </location>
</feature>
<evidence type="ECO:0000313" key="7">
    <source>
        <dbReference type="EMBL" id="ASK66180.1"/>
    </source>
</evidence>
<feature type="domain" description="Major facilitator superfamily (MFS) profile" evidence="6">
    <location>
        <begin position="22"/>
        <end position="409"/>
    </location>
</feature>
<dbReference type="KEGG" id="brv:CFK39_10560"/>
<comment type="subcellular location">
    <subcellularLocation>
        <location evidence="1">Cell membrane</location>
        <topology evidence="1">Multi-pass membrane protein</topology>
    </subcellularLocation>
</comment>
<dbReference type="OrthoDB" id="7584869at2"/>
<sequence>MDIAAGAPPQPAARLAPVSGAWLVLFALAWFGFWLLVMLPGQFMVVHLASAIDPAEKVAVGSFLIAEMAAIMVVGVPVIGWLCDRTRNRFGRRRTWALAGTVVATAAFAGVGFQTSLRGAAVLLGVVALGQASVLVSLSAIIADRVPPAQRGRASAAMGLPQVIALAAGMIIVTELVTGIRASWAVIAGLALLAPLPFLLIFEEQAPSEGVRRPRIWRWRPEALRGYRDLGWAGLSRVLVNAGNLVGTTYLLFFLADVLHLPHPESGLLVLTLTYLGASATASWLGGVLTDRWRARKVLVAISAGLQAVAALTLALVPTWPSSLIAAVLLGLGYGLFLSVDQALLTDLLPDPATRARDLGIVNSAQHLPIAPLVGWVVLTVAGYAELYIAAATIIALGGIAVFRIRSVR</sequence>
<dbReference type="InterPro" id="IPR020846">
    <property type="entry name" value="MFS_dom"/>
</dbReference>
<gene>
    <name evidence="7" type="ORF">CFK39_10560</name>
</gene>
<dbReference type="EMBL" id="CP022316">
    <property type="protein sequence ID" value="ASK66180.1"/>
    <property type="molecule type" value="Genomic_DNA"/>
</dbReference>
<evidence type="ECO:0000256" key="3">
    <source>
        <dbReference type="ARBA" id="ARBA00022989"/>
    </source>
</evidence>
<dbReference type="AlphaFoldDB" id="A0A220UDV7"/>
<dbReference type="Gene3D" id="1.20.1250.20">
    <property type="entry name" value="MFS general substrate transporter like domains"/>
    <property type="match status" value="2"/>
</dbReference>
<protein>
    <submittedName>
        <fullName evidence="7">MFS transporter</fullName>
    </submittedName>
</protein>
<dbReference type="PANTHER" id="PTHR23528">
    <property type="match status" value="1"/>
</dbReference>
<keyword evidence="3 5" id="KW-1133">Transmembrane helix</keyword>
<accession>A0A220UDV7</accession>
<dbReference type="InterPro" id="IPR011701">
    <property type="entry name" value="MFS"/>
</dbReference>
<feature type="transmembrane region" description="Helical" evidence="5">
    <location>
        <begin position="155"/>
        <end position="176"/>
    </location>
</feature>
<dbReference type="Proteomes" id="UP000198398">
    <property type="component" value="Chromosome"/>
</dbReference>
<dbReference type="Pfam" id="PF07690">
    <property type="entry name" value="MFS_1"/>
    <property type="match status" value="1"/>
</dbReference>
<evidence type="ECO:0000313" key="8">
    <source>
        <dbReference type="Proteomes" id="UP000198398"/>
    </source>
</evidence>
<keyword evidence="4 5" id="KW-0472">Membrane</keyword>
<feature type="transmembrane region" description="Helical" evidence="5">
    <location>
        <begin position="182"/>
        <end position="202"/>
    </location>
</feature>
<proteinExistence type="predicted"/>
<evidence type="ECO:0000256" key="2">
    <source>
        <dbReference type="ARBA" id="ARBA00022692"/>
    </source>
</evidence>
<feature type="transmembrane region" description="Helical" evidence="5">
    <location>
        <begin position="95"/>
        <end position="113"/>
    </location>
</feature>
<keyword evidence="8" id="KW-1185">Reference proteome</keyword>
<reference evidence="8" key="1">
    <citation type="submission" date="2017-07" db="EMBL/GenBank/DDBJ databases">
        <title>Brachybacterium sp. VR2415.</title>
        <authorList>
            <person name="Tak E.J."/>
            <person name="Bae J.-W."/>
        </authorList>
    </citation>
    <scope>NUCLEOTIDE SEQUENCE [LARGE SCALE GENOMIC DNA]</scope>
    <source>
        <strain evidence="8">VR2415</strain>
    </source>
</reference>